<dbReference type="EMBL" id="LAZR01049721">
    <property type="protein sequence ID" value="KKK88971.1"/>
    <property type="molecule type" value="Genomic_DNA"/>
</dbReference>
<name>A0A0F9BX15_9ZZZZ</name>
<comment type="caution">
    <text evidence="1">The sequence shown here is derived from an EMBL/GenBank/DDBJ whole genome shotgun (WGS) entry which is preliminary data.</text>
</comment>
<sequence length="167" mass="18781">QYMERPEPEEEFEDERMHGYASRKDTHLLKIAMVLSLADKDELIITEKEISAAIDSLKWMEAGLSNVFAGHGAATTSQDVVRIFKQIQGAMSKVGYINHKELVKRNFAQVGVHELDLVIHTLEGAGAIMRIIGKDPRSGVTEIMFKVLDNEFLGSKRVQKPKSLQED</sequence>
<gene>
    <name evidence="1" type="ORF">LCGC14_2737780</name>
</gene>
<reference evidence="1" key="1">
    <citation type="journal article" date="2015" name="Nature">
        <title>Complex archaea that bridge the gap between prokaryotes and eukaryotes.</title>
        <authorList>
            <person name="Spang A."/>
            <person name="Saw J.H."/>
            <person name="Jorgensen S.L."/>
            <person name="Zaremba-Niedzwiedzka K."/>
            <person name="Martijn J."/>
            <person name="Lind A.E."/>
            <person name="van Eijk R."/>
            <person name="Schleper C."/>
            <person name="Guy L."/>
            <person name="Ettema T.J."/>
        </authorList>
    </citation>
    <scope>NUCLEOTIDE SEQUENCE</scope>
</reference>
<dbReference type="AlphaFoldDB" id="A0A0F9BX15"/>
<proteinExistence type="predicted"/>
<organism evidence="1">
    <name type="scientific">marine sediment metagenome</name>
    <dbReference type="NCBI Taxonomy" id="412755"/>
    <lineage>
        <taxon>unclassified sequences</taxon>
        <taxon>metagenomes</taxon>
        <taxon>ecological metagenomes</taxon>
    </lineage>
</organism>
<accession>A0A0F9BX15</accession>
<protein>
    <submittedName>
        <fullName evidence="1">Uncharacterized protein</fullName>
    </submittedName>
</protein>
<evidence type="ECO:0000313" key="1">
    <source>
        <dbReference type="EMBL" id="KKK88971.1"/>
    </source>
</evidence>
<feature type="non-terminal residue" evidence="1">
    <location>
        <position position="1"/>
    </location>
</feature>